<proteinExistence type="predicted"/>
<keyword evidence="3" id="KW-1185">Reference proteome</keyword>
<name>A0A1I1RVC7_9GAMM</name>
<feature type="signal peptide" evidence="1">
    <location>
        <begin position="1"/>
        <end position="25"/>
    </location>
</feature>
<protein>
    <submittedName>
        <fullName evidence="2">Uncharacterized protein</fullName>
    </submittedName>
</protein>
<dbReference type="AlphaFoldDB" id="A0A1I1RVC7"/>
<evidence type="ECO:0000313" key="2">
    <source>
        <dbReference type="EMBL" id="SFD34610.1"/>
    </source>
</evidence>
<keyword evidence="1" id="KW-0732">Signal</keyword>
<dbReference type="RefSeq" id="WP_091989481.1">
    <property type="nucleotide sequence ID" value="NZ_FOLO01000050.1"/>
</dbReference>
<evidence type="ECO:0000256" key="1">
    <source>
        <dbReference type="SAM" id="SignalP"/>
    </source>
</evidence>
<dbReference type="EMBL" id="FOLO01000050">
    <property type="protein sequence ID" value="SFD34610.1"/>
    <property type="molecule type" value="Genomic_DNA"/>
</dbReference>
<feature type="chain" id="PRO_5011589111" evidence="1">
    <location>
        <begin position="26"/>
        <end position="116"/>
    </location>
</feature>
<sequence>MKNVLKSISLSCALGALLVSSTSFAADIGTVNCNSYSGATEIDISVGSISYNDWWNYNSVAVHGITSDNKLVQVGLKRLNLLTQSYSFSYDGDEQFNKVDVFLTGDSKSRVVTCNN</sequence>
<dbReference type="Proteomes" id="UP000198862">
    <property type="component" value="Unassembled WGS sequence"/>
</dbReference>
<accession>A0A1I1RVC7</accession>
<evidence type="ECO:0000313" key="3">
    <source>
        <dbReference type="Proteomes" id="UP000198862"/>
    </source>
</evidence>
<reference evidence="2 3" key="1">
    <citation type="submission" date="2016-10" db="EMBL/GenBank/DDBJ databases">
        <authorList>
            <person name="de Groot N.N."/>
        </authorList>
    </citation>
    <scope>NUCLEOTIDE SEQUENCE [LARGE SCALE GENOMIC DNA]</scope>
    <source>
        <strain evidence="2 3">DSM 6059</strain>
    </source>
</reference>
<gene>
    <name evidence="2" type="ORF">SAMN02745724_04264</name>
</gene>
<organism evidence="2 3">
    <name type="scientific">Pseudoalteromonas denitrificans DSM 6059</name>
    <dbReference type="NCBI Taxonomy" id="1123010"/>
    <lineage>
        <taxon>Bacteria</taxon>
        <taxon>Pseudomonadati</taxon>
        <taxon>Pseudomonadota</taxon>
        <taxon>Gammaproteobacteria</taxon>
        <taxon>Alteromonadales</taxon>
        <taxon>Pseudoalteromonadaceae</taxon>
        <taxon>Pseudoalteromonas</taxon>
    </lineage>
</organism>
<dbReference type="OrthoDB" id="9984839at2"/>